<keyword evidence="1 2" id="KW-0238">DNA-binding</keyword>
<dbReference type="PRINTS" id="PR00455">
    <property type="entry name" value="HTHTETR"/>
</dbReference>
<dbReference type="GO" id="GO:0003700">
    <property type="term" value="F:DNA-binding transcription factor activity"/>
    <property type="evidence" value="ECO:0007669"/>
    <property type="project" value="TreeGrafter"/>
</dbReference>
<evidence type="ECO:0000313" key="4">
    <source>
        <dbReference type="EMBL" id="ESV63470.1"/>
    </source>
</evidence>
<dbReference type="GO" id="GO:0000976">
    <property type="term" value="F:transcription cis-regulatory region binding"/>
    <property type="evidence" value="ECO:0007669"/>
    <property type="project" value="TreeGrafter"/>
</dbReference>
<dbReference type="Proteomes" id="UP000018502">
    <property type="component" value="Unassembled WGS sequence"/>
</dbReference>
<dbReference type="Pfam" id="PF17920">
    <property type="entry name" value="TetR_C_16"/>
    <property type="match status" value="1"/>
</dbReference>
<evidence type="ECO:0000313" key="5">
    <source>
        <dbReference type="Proteomes" id="UP000018502"/>
    </source>
</evidence>
<organism evidence="4 5">
    <name type="scientific">Mycobacteroides abscessus MAB_091912_2446</name>
    <dbReference type="NCBI Taxonomy" id="1335414"/>
    <lineage>
        <taxon>Bacteria</taxon>
        <taxon>Bacillati</taxon>
        <taxon>Actinomycetota</taxon>
        <taxon>Actinomycetes</taxon>
        <taxon>Mycobacteriales</taxon>
        <taxon>Mycobacteriaceae</taxon>
        <taxon>Mycobacteroides</taxon>
        <taxon>Mycobacteroides abscessus</taxon>
    </lineage>
</organism>
<feature type="domain" description="HTH tetR-type" evidence="3">
    <location>
        <begin position="16"/>
        <end position="76"/>
    </location>
</feature>
<gene>
    <name evidence="4" type="ORF">L833_0847</name>
</gene>
<dbReference type="InterPro" id="IPR001647">
    <property type="entry name" value="HTH_TetR"/>
</dbReference>
<dbReference type="SUPFAM" id="SSF48498">
    <property type="entry name" value="Tetracyclin repressor-like, C-terminal domain"/>
    <property type="match status" value="1"/>
</dbReference>
<dbReference type="InterPro" id="IPR041678">
    <property type="entry name" value="TetR_C_16"/>
</dbReference>
<feature type="DNA-binding region" description="H-T-H motif" evidence="2">
    <location>
        <begin position="39"/>
        <end position="58"/>
    </location>
</feature>
<proteinExistence type="predicted"/>
<protein>
    <submittedName>
        <fullName evidence="4">Bacterial regulatory s, tetR family protein</fullName>
    </submittedName>
</protein>
<evidence type="ECO:0000256" key="2">
    <source>
        <dbReference type="PROSITE-ProRule" id="PRU00335"/>
    </source>
</evidence>
<dbReference type="Gene3D" id="1.10.357.10">
    <property type="entry name" value="Tetracycline Repressor, domain 2"/>
    <property type="match status" value="1"/>
</dbReference>
<evidence type="ECO:0000256" key="1">
    <source>
        <dbReference type="ARBA" id="ARBA00023125"/>
    </source>
</evidence>
<dbReference type="Pfam" id="PF00440">
    <property type="entry name" value="TetR_N"/>
    <property type="match status" value="1"/>
</dbReference>
<dbReference type="PROSITE" id="PS50977">
    <property type="entry name" value="HTH_TETR_2"/>
    <property type="match status" value="1"/>
</dbReference>
<name>A0A829MBP0_9MYCO</name>
<dbReference type="SUPFAM" id="SSF46689">
    <property type="entry name" value="Homeodomain-like"/>
    <property type="match status" value="1"/>
</dbReference>
<dbReference type="PANTHER" id="PTHR30055">
    <property type="entry name" value="HTH-TYPE TRANSCRIPTIONAL REGULATOR RUTR"/>
    <property type="match status" value="1"/>
</dbReference>
<dbReference type="InterPro" id="IPR050109">
    <property type="entry name" value="HTH-type_TetR-like_transc_reg"/>
</dbReference>
<accession>A0A829MBP0</accession>
<evidence type="ECO:0000259" key="3">
    <source>
        <dbReference type="PROSITE" id="PS50977"/>
    </source>
</evidence>
<comment type="caution">
    <text evidence="4">The sequence shown here is derived from an EMBL/GenBank/DDBJ whole genome shotgun (WGS) entry which is preliminary data.</text>
</comment>
<dbReference type="InterPro" id="IPR036271">
    <property type="entry name" value="Tet_transcr_reg_TetR-rel_C_sf"/>
</dbReference>
<dbReference type="AlphaFoldDB" id="A0A829MBP0"/>
<dbReference type="EMBL" id="AYTF01000001">
    <property type="protein sequence ID" value="ESV63470.1"/>
    <property type="molecule type" value="Genomic_DNA"/>
</dbReference>
<dbReference type="PANTHER" id="PTHR30055:SF235">
    <property type="entry name" value="TRANSCRIPTIONAL REGULATORY PROTEIN"/>
    <property type="match status" value="1"/>
</dbReference>
<dbReference type="InterPro" id="IPR009057">
    <property type="entry name" value="Homeodomain-like_sf"/>
</dbReference>
<reference evidence="4 5" key="1">
    <citation type="journal article" date="2014" name="Emerg. Infect. Dis.">
        <title>High-level Relatedness among Mycobacterium abscessus subsp. massiliense Strains from Widely Separated Outbreaks.</title>
        <authorList>
            <person name="Tettelin H."/>
            <person name="Davidson R.M."/>
            <person name="Agrawal S."/>
            <person name="Aitken M.L."/>
            <person name="Shallom S."/>
            <person name="Hasan N.A."/>
            <person name="Strong M."/>
            <person name="Nogueira de Moura V.C."/>
            <person name="De Groote M.A."/>
            <person name="Duarte R.S."/>
            <person name="Hine E."/>
            <person name="Parankush S."/>
            <person name="Su Q."/>
            <person name="Daugherty S.C."/>
            <person name="Fraser C.M."/>
            <person name="Brown-Elliott B.A."/>
            <person name="Wallace R.J.Jr."/>
            <person name="Holland S.M."/>
            <person name="Sampaio E.P."/>
            <person name="Olivier K.N."/>
            <person name="Jackson M."/>
            <person name="Zelazny A.M."/>
        </authorList>
    </citation>
    <scope>NUCLEOTIDE SEQUENCE [LARGE SCALE GENOMIC DNA]</scope>
    <source>
        <strain evidence="4 5">MAB_091912_2446</strain>
    </source>
</reference>
<sequence>MMPMSSKRPGRRPGTSSARDDILASARKLFSLNGIDKTSIRAIASDAGVDPALVHHYFGTKLDLFREVVQLPVDPSVVLQPLRDVPVDELGVTIPRLIIALWDSELGANMLAVFRSALTGADDGLVRVFFREVLVNIIAERVDSPPGSGVLRAEFAITQMAGILVGRYIMAIEPLASLTAEQIALTVGPNIQRYLTGALPSITP</sequence>
<dbReference type="Gene3D" id="1.10.10.60">
    <property type="entry name" value="Homeodomain-like"/>
    <property type="match status" value="1"/>
</dbReference>